<keyword evidence="11" id="KW-1003">Cell membrane</keyword>
<dbReference type="PANTHER" id="PTHR42823:SF3">
    <property type="entry name" value="ATP SYNTHASE SUBUNIT A, CHLOROPLASTIC"/>
    <property type="match status" value="1"/>
</dbReference>
<proteinExistence type="inferred from homology"/>
<dbReference type="STRING" id="286727.SAMN02982917_2702"/>
<dbReference type="CDD" id="cd00310">
    <property type="entry name" value="ATP-synt_Fo_a_6"/>
    <property type="match status" value="1"/>
</dbReference>
<dbReference type="AlphaFoldDB" id="A0A1X7FF43"/>
<evidence type="ECO:0000256" key="11">
    <source>
        <dbReference type="HAMAP-Rule" id="MF_01393"/>
    </source>
</evidence>
<evidence type="ECO:0000256" key="3">
    <source>
        <dbReference type="ARBA" id="ARBA00022448"/>
    </source>
</evidence>
<dbReference type="InterPro" id="IPR035908">
    <property type="entry name" value="F0_ATP_A_sf"/>
</dbReference>
<evidence type="ECO:0000313" key="13">
    <source>
        <dbReference type="EMBL" id="SMF51031.1"/>
    </source>
</evidence>
<dbReference type="GO" id="GO:0005886">
    <property type="term" value="C:plasma membrane"/>
    <property type="evidence" value="ECO:0007669"/>
    <property type="project" value="UniProtKB-SubCell"/>
</dbReference>
<dbReference type="HAMAP" id="MF_01393">
    <property type="entry name" value="ATP_synth_a_bact"/>
    <property type="match status" value="1"/>
</dbReference>
<organism evidence="13 14">
    <name type="scientific">Azospirillum oryzae</name>
    <dbReference type="NCBI Taxonomy" id="286727"/>
    <lineage>
        <taxon>Bacteria</taxon>
        <taxon>Pseudomonadati</taxon>
        <taxon>Pseudomonadota</taxon>
        <taxon>Alphaproteobacteria</taxon>
        <taxon>Rhodospirillales</taxon>
        <taxon>Azospirillaceae</taxon>
        <taxon>Azospirillum</taxon>
    </lineage>
</organism>
<keyword evidence="7 11" id="KW-1133">Transmembrane helix</keyword>
<comment type="function">
    <text evidence="11 12">Key component of the proton channel; it plays a direct role in the translocation of protons across the membrane.</text>
</comment>
<dbReference type="InterPro" id="IPR000568">
    <property type="entry name" value="ATP_synth_F0_asu"/>
</dbReference>
<dbReference type="GO" id="GO:0046933">
    <property type="term" value="F:proton-transporting ATP synthase activity, rotational mechanism"/>
    <property type="evidence" value="ECO:0007669"/>
    <property type="project" value="UniProtKB-UniRule"/>
</dbReference>
<evidence type="ECO:0000313" key="14">
    <source>
        <dbReference type="Proteomes" id="UP000192936"/>
    </source>
</evidence>
<evidence type="ECO:0000256" key="9">
    <source>
        <dbReference type="ARBA" id="ARBA00023136"/>
    </source>
</evidence>
<feature type="transmembrane region" description="Helical" evidence="11">
    <location>
        <begin position="174"/>
        <end position="194"/>
    </location>
</feature>
<feature type="transmembrane region" description="Helical" evidence="11">
    <location>
        <begin position="20"/>
        <end position="40"/>
    </location>
</feature>
<keyword evidence="5 11" id="KW-0812">Transmembrane</keyword>
<feature type="transmembrane region" description="Helical" evidence="11">
    <location>
        <begin position="200"/>
        <end position="221"/>
    </location>
</feature>
<evidence type="ECO:0000256" key="2">
    <source>
        <dbReference type="ARBA" id="ARBA00006810"/>
    </source>
</evidence>
<dbReference type="PRINTS" id="PR00123">
    <property type="entry name" value="ATPASEA"/>
</dbReference>
<feature type="transmembrane region" description="Helical" evidence="11">
    <location>
        <begin position="106"/>
        <end position="127"/>
    </location>
</feature>
<gene>
    <name evidence="11" type="primary">atpB</name>
    <name evidence="13" type="ORF">SAMN02982917_2702</name>
</gene>
<keyword evidence="6 11" id="KW-0375">Hydrogen ion transport</keyword>
<keyword evidence="4 11" id="KW-0138">CF(0)</keyword>
<evidence type="ECO:0000256" key="1">
    <source>
        <dbReference type="ARBA" id="ARBA00004141"/>
    </source>
</evidence>
<dbReference type="NCBIfam" id="NF009955">
    <property type="entry name" value="PRK13421.1"/>
    <property type="match status" value="1"/>
</dbReference>
<dbReference type="PROSITE" id="PS00449">
    <property type="entry name" value="ATPASE_A"/>
    <property type="match status" value="1"/>
</dbReference>
<dbReference type="OrthoDB" id="9789241at2"/>
<dbReference type="GO" id="GO:0042777">
    <property type="term" value="P:proton motive force-driven plasma membrane ATP synthesis"/>
    <property type="evidence" value="ECO:0007669"/>
    <property type="project" value="TreeGrafter"/>
</dbReference>
<keyword evidence="8 11" id="KW-0406">Ion transport</keyword>
<dbReference type="Pfam" id="PF00119">
    <property type="entry name" value="ATP-synt_A"/>
    <property type="match status" value="1"/>
</dbReference>
<comment type="subcellular location">
    <subcellularLocation>
        <location evidence="11 12">Cell membrane</location>
        <topology evidence="11 12">Multi-pass membrane protein</topology>
    </subcellularLocation>
    <subcellularLocation>
        <location evidence="1">Membrane</location>
        <topology evidence="1">Multi-pass membrane protein</topology>
    </subcellularLocation>
</comment>
<feature type="transmembrane region" description="Helical" evidence="11">
    <location>
        <begin position="75"/>
        <end position="94"/>
    </location>
</feature>
<evidence type="ECO:0000256" key="5">
    <source>
        <dbReference type="ARBA" id="ARBA00022692"/>
    </source>
</evidence>
<keyword evidence="3 11" id="KW-0813">Transport</keyword>
<evidence type="ECO:0000256" key="10">
    <source>
        <dbReference type="ARBA" id="ARBA00023310"/>
    </source>
</evidence>
<dbReference type="PANTHER" id="PTHR42823">
    <property type="entry name" value="ATP SYNTHASE SUBUNIT A, CHLOROPLASTIC"/>
    <property type="match status" value="1"/>
</dbReference>
<protein>
    <recommendedName>
        <fullName evidence="11 12">ATP synthase subunit a</fullName>
    </recommendedName>
    <alternativeName>
        <fullName evidence="11">ATP synthase F0 sector subunit a</fullName>
    </alternativeName>
    <alternativeName>
        <fullName evidence="11">F-ATPase subunit 6</fullName>
    </alternativeName>
</protein>
<dbReference type="InterPro" id="IPR023011">
    <property type="entry name" value="ATP_synth_F0_asu_AS"/>
</dbReference>
<dbReference type="Gene3D" id="1.20.120.220">
    <property type="entry name" value="ATP synthase, F0 complex, subunit A"/>
    <property type="match status" value="1"/>
</dbReference>
<sequence>MTESPLTTPVVFLLGPVPVTLPVVATWGLMAVMVLGSALATRRLRVERPGPVQTVLELVVETLRRQIGETMQTDATPFLPLLGTLFLYLAVANLSGLVPGMKAPTAFLETAMALALVVLLASQALGIRRRGLWAYLKGFAHPTPLLLPLNLLSELTRAFSLSIRLFGNVMSGEFVIAIVLSLAGLFVPVPLMALELLLGLVQAYIFTILAAVFIGGAVGTIEKG</sequence>
<dbReference type="EMBL" id="FXAK01000005">
    <property type="protein sequence ID" value="SMF51031.1"/>
    <property type="molecule type" value="Genomic_DNA"/>
</dbReference>
<accession>A0A1X7FF43</accession>
<evidence type="ECO:0000256" key="6">
    <source>
        <dbReference type="ARBA" id="ARBA00022781"/>
    </source>
</evidence>
<keyword evidence="9 11" id="KW-0472">Membrane</keyword>
<dbReference type="InterPro" id="IPR045082">
    <property type="entry name" value="ATP_syn_F0_a_bact/chloroplast"/>
</dbReference>
<dbReference type="NCBIfam" id="TIGR01131">
    <property type="entry name" value="ATP_synt_6_or_A"/>
    <property type="match status" value="1"/>
</dbReference>
<comment type="similarity">
    <text evidence="2 11 12">Belongs to the ATPase A chain family.</text>
</comment>
<dbReference type="RefSeq" id="WP_085086077.1">
    <property type="nucleotide sequence ID" value="NZ_FXAK01000005.1"/>
</dbReference>
<evidence type="ECO:0000256" key="8">
    <source>
        <dbReference type="ARBA" id="ARBA00023065"/>
    </source>
</evidence>
<reference evidence="13 14" key="1">
    <citation type="submission" date="2017-04" db="EMBL/GenBank/DDBJ databases">
        <authorList>
            <person name="Afonso C.L."/>
            <person name="Miller P.J."/>
            <person name="Scott M.A."/>
            <person name="Spackman E."/>
            <person name="Goraichik I."/>
            <person name="Dimitrov K.M."/>
            <person name="Suarez D.L."/>
            <person name="Swayne D.E."/>
        </authorList>
    </citation>
    <scope>NUCLEOTIDE SEQUENCE [LARGE SCALE GENOMIC DNA]</scope>
    <source>
        <strain evidence="13 14">A2P</strain>
    </source>
</reference>
<dbReference type="Proteomes" id="UP000192936">
    <property type="component" value="Unassembled WGS sequence"/>
</dbReference>
<dbReference type="SUPFAM" id="SSF81336">
    <property type="entry name" value="F1F0 ATP synthase subunit A"/>
    <property type="match status" value="1"/>
</dbReference>
<name>A0A1X7FF43_9PROT</name>
<evidence type="ECO:0000256" key="7">
    <source>
        <dbReference type="ARBA" id="ARBA00022989"/>
    </source>
</evidence>
<dbReference type="GO" id="GO:0045259">
    <property type="term" value="C:proton-transporting ATP synthase complex"/>
    <property type="evidence" value="ECO:0007669"/>
    <property type="project" value="UniProtKB-KW"/>
</dbReference>
<evidence type="ECO:0000256" key="4">
    <source>
        <dbReference type="ARBA" id="ARBA00022547"/>
    </source>
</evidence>
<keyword evidence="10 11" id="KW-0066">ATP synthesis</keyword>
<evidence type="ECO:0000256" key="12">
    <source>
        <dbReference type="RuleBase" id="RU000483"/>
    </source>
</evidence>